<gene>
    <name evidence="2" type="ORF">AVEN_16747_1</name>
    <name evidence="3" type="ORF">AVEN_238981_1</name>
    <name evidence="1" type="ORF">AVEN_274665_1</name>
</gene>
<evidence type="ECO:0000313" key="2">
    <source>
        <dbReference type="EMBL" id="GBO16637.1"/>
    </source>
</evidence>
<dbReference type="EMBL" id="BGPR01040515">
    <property type="protein sequence ID" value="GBO16649.1"/>
    <property type="molecule type" value="Genomic_DNA"/>
</dbReference>
<dbReference type="EMBL" id="BGPR01040505">
    <property type="protein sequence ID" value="GBO16637.1"/>
    <property type="molecule type" value="Genomic_DNA"/>
</dbReference>
<dbReference type="Proteomes" id="UP000499080">
    <property type="component" value="Unassembled WGS sequence"/>
</dbReference>
<dbReference type="EMBL" id="BGPR01040503">
    <property type="protein sequence ID" value="GBO16635.1"/>
    <property type="molecule type" value="Genomic_DNA"/>
</dbReference>
<name>A0A4Y2UYN9_ARAVE</name>
<proteinExistence type="predicted"/>
<dbReference type="AlphaFoldDB" id="A0A4Y2UYN9"/>
<evidence type="ECO:0000313" key="3">
    <source>
        <dbReference type="EMBL" id="GBO16649.1"/>
    </source>
</evidence>
<evidence type="ECO:0000313" key="4">
    <source>
        <dbReference type="Proteomes" id="UP000499080"/>
    </source>
</evidence>
<protein>
    <submittedName>
        <fullName evidence="2">Uncharacterized protein</fullName>
    </submittedName>
</protein>
<comment type="caution">
    <text evidence="2">The sequence shown here is derived from an EMBL/GenBank/DDBJ whole genome shotgun (WGS) entry which is preliminary data.</text>
</comment>
<sequence length="109" mass="12247">MYGENGICGVMYGENGICGVMYGENGICGVMYGENGICGVMYGENGICGVMYGENDDEDITSTDIFKLPRQWTVLFGQWEDGQLRRTERAPFLRKRDIYNGICCRKKNT</sequence>
<evidence type="ECO:0000313" key="1">
    <source>
        <dbReference type="EMBL" id="GBO16635.1"/>
    </source>
</evidence>
<organism evidence="2 4">
    <name type="scientific">Araneus ventricosus</name>
    <name type="common">Orbweaver spider</name>
    <name type="synonym">Epeira ventricosa</name>
    <dbReference type="NCBI Taxonomy" id="182803"/>
    <lineage>
        <taxon>Eukaryota</taxon>
        <taxon>Metazoa</taxon>
        <taxon>Ecdysozoa</taxon>
        <taxon>Arthropoda</taxon>
        <taxon>Chelicerata</taxon>
        <taxon>Arachnida</taxon>
        <taxon>Araneae</taxon>
        <taxon>Araneomorphae</taxon>
        <taxon>Entelegynae</taxon>
        <taxon>Araneoidea</taxon>
        <taxon>Araneidae</taxon>
        <taxon>Araneus</taxon>
    </lineage>
</organism>
<accession>A0A4Y2UYN9</accession>
<keyword evidence="4" id="KW-1185">Reference proteome</keyword>
<reference evidence="2 4" key="1">
    <citation type="journal article" date="2019" name="Sci. Rep.">
        <title>Orb-weaving spider Araneus ventricosus genome elucidates the spidroin gene catalogue.</title>
        <authorList>
            <person name="Kono N."/>
            <person name="Nakamura H."/>
            <person name="Ohtoshi R."/>
            <person name="Moran D.A.P."/>
            <person name="Shinohara A."/>
            <person name="Yoshida Y."/>
            <person name="Fujiwara M."/>
            <person name="Mori M."/>
            <person name="Tomita M."/>
            <person name="Arakawa K."/>
        </authorList>
    </citation>
    <scope>NUCLEOTIDE SEQUENCE [LARGE SCALE GENOMIC DNA]</scope>
</reference>